<proteinExistence type="predicted"/>
<dbReference type="Proteomes" id="UP001165395">
    <property type="component" value="Unassembled WGS sequence"/>
</dbReference>
<organism evidence="1 2">
    <name type="scientific">Leeia speluncae</name>
    <dbReference type="NCBI Taxonomy" id="2884804"/>
    <lineage>
        <taxon>Bacteria</taxon>
        <taxon>Pseudomonadati</taxon>
        <taxon>Pseudomonadota</taxon>
        <taxon>Betaproteobacteria</taxon>
        <taxon>Neisseriales</taxon>
        <taxon>Leeiaceae</taxon>
        <taxon>Leeia</taxon>
    </lineage>
</organism>
<dbReference type="PROSITE" id="PS51257">
    <property type="entry name" value="PROKAR_LIPOPROTEIN"/>
    <property type="match status" value="1"/>
</dbReference>
<protein>
    <recommendedName>
        <fullName evidence="3">NADH dehydrogenase subunit 6</fullName>
    </recommendedName>
</protein>
<sequence length="51" mass="5363">MKLRKVDVLTFFIGLVGVGLVTGGIACFSPGASLIFLGGSLMWWSYAVARG</sequence>
<comment type="caution">
    <text evidence="1">The sequence shown here is derived from an EMBL/GenBank/DDBJ whole genome shotgun (WGS) entry which is preliminary data.</text>
</comment>
<evidence type="ECO:0008006" key="3">
    <source>
        <dbReference type="Google" id="ProtNLM"/>
    </source>
</evidence>
<evidence type="ECO:0000313" key="2">
    <source>
        <dbReference type="Proteomes" id="UP001165395"/>
    </source>
</evidence>
<dbReference type="EMBL" id="JAJBZT010000006">
    <property type="protein sequence ID" value="MCB6184277.1"/>
    <property type="molecule type" value="Genomic_DNA"/>
</dbReference>
<accession>A0ABS8D816</accession>
<reference evidence="1" key="1">
    <citation type="submission" date="2021-10" db="EMBL/GenBank/DDBJ databases">
        <title>The complete genome sequence of Leeia sp. TBRC 13508.</title>
        <authorList>
            <person name="Charoenyingcharoen P."/>
            <person name="Yukphan P."/>
        </authorList>
    </citation>
    <scope>NUCLEOTIDE SEQUENCE</scope>
    <source>
        <strain evidence="1">TBRC 13508</strain>
    </source>
</reference>
<name>A0ABS8D816_9NEIS</name>
<evidence type="ECO:0000313" key="1">
    <source>
        <dbReference type="EMBL" id="MCB6184277.1"/>
    </source>
</evidence>
<keyword evidence="2" id="KW-1185">Reference proteome</keyword>
<dbReference type="RefSeq" id="WP_227181088.1">
    <property type="nucleotide sequence ID" value="NZ_JAJBZT010000006.1"/>
</dbReference>
<gene>
    <name evidence="1" type="ORF">LIN78_12050</name>
</gene>